<evidence type="ECO:0000256" key="1">
    <source>
        <dbReference type="SAM" id="Phobius"/>
    </source>
</evidence>
<sequence length="261" mass="27725">MRIMLALLGFVATILIVGVLVQLATASLPMPVPMVVGGLAASAAVFGLVRLLRRRLDRKPQDLVRFDRTTTPLLLSGIAIAVVVALLGGAVSVWLGFADWGVDWSAAAEVGMPAVIVSLAASTLLAQGFPEELVFRGYIFANLREKMPAWATVVVTSLIFGSIHVFSHGGANTLTERLVYAVMAAGFGLMLATCRVVSGSLWLGVGFHAGHDAFVRMFVTLRPDAFIGAQLVTFSALVLAAYLTGSGSRCRSFRRQPSPRP</sequence>
<organism evidence="3 4">
    <name type="scientific">Lentzea aerocolonigenes</name>
    <name type="common">Lechevalieria aerocolonigenes</name>
    <name type="synonym">Saccharothrix aerocolonigenes</name>
    <dbReference type="NCBI Taxonomy" id="68170"/>
    <lineage>
        <taxon>Bacteria</taxon>
        <taxon>Bacillati</taxon>
        <taxon>Actinomycetota</taxon>
        <taxon>Actinomycetes</taxon>
        <taxon>Pseudonocardiales</taxon>
        <taxon>Pseudonocardiaceae</taxon>
        <taxon>Lentzea</taxon>
    </lineage>
</organism>
<dbReference type="PANTHER" id="PTHR39430:SF1">
    <property type="entry name" value="PROTEASE"/>
    <property type="match status" value="1"/>
</dbReference>
<feature type="transmembrane region" description="Helical" evidence="1">
    <location>
        <begin position="73"/>
        <end position="97"/>
    </location>
</feature>
<keyword evidence="1" id="KW-0472">Membrane</keyword>
<gene>
    <name evidence="3" type="ORF">UK23_35680</name>
</gene>
<feature type="transmembrane region" description="Helical" evidence="1">
    <location>
        <begin position="178"/>
        <end position="205"/>
    </location>
</feature>
<keyword evidence="1" id="KW-0812">Transmembrane</keyword>
<dbReference type="InterPro" id="IPR003675">
    <property type="entry name" value="Rce1/LyrA-like_dom"/>
</dbReference>
<dbReference type="AlphaFoldDB" id="A0A0F0GJQ9"/>
<protein>
    <recommendedName>
        <fullName evidence="2">CAAX prenyl protease 2/Lysostaphin resistance protein A-like domain-containing protein</fullName>
    </recommendedName>
</protein>
<evidence type="ECO:0000313" key="4">
    <source>
        <dbReference type="Proteomes" id="UP000033393"/>
    </source>
</evidence>
<evidence type="ECO:0000313" key="3">
    <source>
        <dbReference type="EMBL" id="KJK42781.1"/>
    </source>
</evidence>
<dbReference type="GO" id="GO:0004175">
    <property type="term" value="F:endopeptidase activity"/>
    <property type="evidence" value="ECO:0007669"/>
    <property type="project" value="UniProtKB-ARBA"/>
</dbReference>
<keyword evidence="4" id="KW-1185">Reference proteome</keyword>
<reference evidence="3 4" key="1">
    <citation type="submission" date="2015-02" db="EMBL/GenBank/DDBJ databases">
        <authorList>
            <person name="Ju K.-S."/>
            <person name="Doroghazi J.R."/>
            <person name="Metcalf W."/>
        </authorList>
    </citation>
    <scope>NUCLEOTIDE SEQUENCE [LARGE SCALE GENOMIC DNA]</scope>
    <source>
        <strain evidence="3 4">NRRL B-16140</strain>
    </source>
</reference>
<proteinExistence type="predicted"/>
<accession>A0A0F0GJQ9</accession>
<dbReference type="OrthoDB" id="3698126at2"/>
<dbReference type="PANTHER" id="PTHR39430">
    <property type="entry name" value="MEMBRANE-ASSOCIATED PROTEASE-RELATED"/>
    <property type="match status" value="1"/>
</dbReference>
<feature type="domain" description="CAAX prenyl protease 2/Lysostaphin resistance protein A-like" evidence="2">
    <location>
        <begin position="117"/>
        <end position="213"/>
    </location>
</feature>
<feature type="transmembrane region" description="Helical" evidence="1">
    <location>
        <begin position="225"/>
        <end position="245"/>
    </location>
</feature>
<comment type="caution">
    <text evidence="3">The sequence shown here is derived from an EMBL/GenBank/DDBJ whole genome shotgun (WGS) entry which is preliminary data.</text>
</comment>
<evidence type="ECO:0000259" key="2">
    <source>
        <dbReference type="Pfam" id="PF02517"/>
    </source>
</evidence>
<dbReference type="Pfam" id="PF02517">
    <property type="entry name" value="Rce1-like"/>
    <property type="match status" value="1"/>
</dbReference>
<dbReference type="EMBL" id="JYJG01000328">
    <property type="protein sequence ID" value="KJK42781.1"/>
    <property type="molecule type" value="Genomic_DNA"/>
</dbReference>
<feature type="transmembrane region" description="Helical" evidence="1">
    <location>
        <begin position="33"/>
        <end position="52"/>
    </location>
</feature>
<dbReference type="GO" id="GO:0080120">
    <property type="term" value="P:CAAX-box protein maturation"/>
    <property type="evidence" value="ECO:0007669"/>
    <property type="project" value="UniProtKB-ARBA"/>
</dbReference>
<feature type="transmembrane region" description="Helical" evidence="1">
    <location>
        <begin position="147"/>
        <end position="166"/>
    </location>
</feature>
<dbReference type="RefSeq" id="WP_045316166.1">
    <property type="nucleotide sequence ID" value="NZ_JYJG01000328.1"/>
</dbReference>
<dbReference type="Proteomes" id="UP000033393">
    <property type="component" value="Unassembled WGS sequence"/>
</dbReference>
<name>A0A0F0GJQ9_LENAE</name>
<keyword evidence="1" id="KW-1133">Transmembrane helix</keyword>